<reference evidence="1 2" key="1">
    <citation type="journal article" date="2021" name="BMC Genomics">
        <title>Datura genome reveals duplications of psychoactive alkaloid biosynthetic genes and high mutation rate following tissue culture.</title>
        <authorList>
            <person name="Rajewski A."/>
            <person name="Carter-House D."/>
            <person name="Stajich J."/>
            <person name="Litt A."/>
        </authorList>
    </citation>
    <scope>NUCLEOTIDE SEQUENCE [LARGE SCALE GENOMIC DNA]</scope>
    <source>
        <strain evidence="1">AR-01</strain>
    </source>
</reference>
<feature type="non-terminal residue" evidence="1">
    <location>
        <position position="86"/>
    </location>
</feature>
<sequence length="86" mass="10214">FLIFDWQLSWHQKQTKGRKWRLLTKVLSDSKREQKDQVHQPPRLPLLKNGIDEGCLALELPTIHDKVHKLGLRYIFDKPEECNPTL</sequence>
<evidence type="ECO:0000313" key="1">
    <source>
        <dbReference type="EMBL" id="MCE3215785.1"/>
    </source>
</evidence>
<evidence type="ECO:0000313" key="2">
    <source>
        <dbReference type="Proteomes" id="UP000823775"/>
    </source>
</evidence>
<organism evidence="1 2">
    <name type="scientific">Datura stramonium</name>
    <name type="common">Jimsonweed</name>
    <name type="synonym">Common thornapple</name>
    <dbReference type="NCBI Taxonomy" id="4076"/>
    <lineage>
        <taxon>Eukaryota</taxon>
        <taxon>Viridiplantae</taxon>
        <taxon>Streptophyta</taxon>
        <taxon>Embryophyta</taxon>
        <taxon>Tracheophyta</taxon>
        <taxon>Spermatophyta</taxon>
        <taxon>Magnoliopsida</taxon>
        <taxon>eudicotyledons</taxon>
        <taxon>Gunneridae</taxon>
        <taxon>Pentapetalae</taxon>
        <taxon>asterids</taxon>
        <taxon>lamiids</taxon>
        <taxon>Solanales</taxon>
        <taxon>Solanaceae</taxon>
        <taxon>Solanoideae</taxon>
        <taxon>Datureae</taxon>
        <taxon>Datura</taxon>
    </lineage>
</organism>
<feature type="non-terminal residue" evidence="1">
    <location>
        <position position="1"/>
    </location>
</feature>
<keyword evidence="2" id="KW-1185">Reference proteome</keyword>
<dbReference type="EMBL" id="JACEIK010011593">
    <property type="protein sequence ID" value="MCE3215785.1"/>
    <property type="molecule type" value="Genomic_DNA"/>
</dbReference>
<gene>
    <name evidence="1" type="ORF">HAX54_003481</name>
</gene>
<proteinExistence type="predicted"/>
<accession>A0ABS8WSA9</accession>
<name>A0ABS8WSA9_DATST</name>
<dbReference type="Proteomes" id="UP000823775">
    <property type="component" value="Unassembled WGS sequence"/>
</dbReference>
<protein>
    <submittedName>
        <fullName evidence="1">Uncharacterized protein</fullName>
    </submittedName>
</protein>
<comment type="caution">
    <text evidence="1">The sequence shown here is derived from an EMBL/GenBank/DDBJ whole genome shotgun (WGS) entry which is preliminary data.</text>
</comment>